<keyword evidence="2" id="KW-0812">Transmembrane</keyword>
<dbReference type="KEGG" id="thl:TEH_08740"/>
<organism evidence="5 6">
    <name type="scientific">Tetragenococcus halophilus (strain DSM 20338 / JCM 20259 / NCIMB 9735 / NBRC 12172)</name>
    <name type="common">Pediococcus halophilus</name>
    <dbReference type="NCBI Taxonomy" id="945021"/>
    <lineage>
        <taxon>Bacteria</taxon>
        <taxon>Bacillati</taxon>
        <taxon>Bacillota</taxon>
        <taxon>Bacilli</taxon>
        <taxon>Lactobacillales</taxon>
        <taxon>Enterococcaceae</taxon>
        <taxon>Tetragenococcus</taxon>
    </lineage>
</organism>
<dbReference type="Gene3D" id="1.20.120.20">
    <property type="entry name" value="Apolipoprotein"/>
    <property type="match status" value="2"/>
</dbReference>
<sequence length="2141" mass="235215">MADQEMGGVNISISADSSQAERQMAQFFDWFTSAGAEATKLSSSIGGVMNKMSKMGQAGSRSSKNVISSYNDVQRQAQKTRDTASQIGSALKKSADRGIAGYQTLTKGVKSDNAQMSKDTQAKFSKMEGSSKKSFDEMYRDSKTFNSLLKESTKASFGELGQGFRDLGNGFKSVAGNIKNVASSMGGWFKTAAGAIANAFRHPIQTMQSLGGIARDAGSKVSGFISSGFSMAKDLAISQLDKLKGGLSSIAESAKAAGNRAKNFFVTGFNGIVTGAGNILSSVGNTLSNLPDTARQAGANVKDWFVRNIKGIPGESDSIWTRIKNGVMSIPKKARNAGATIKEKLGNVWRSVKNASGKFLPGVKSDMKQNIDKPSQKSKMSVMDMAKAFGLVQIAGKAFNGLKNQMSGAINRMDTMNNSSRAFENMGFTAKETEGAMDGLDKALEGMPTPLDEAVQGVQLLASSTDDVGKSQKVFNSINDAILGFGGSTEEVNSAVMQLSQGFSKGKIQGEEWNSMINSQMGPALNAMADNMNMSTDEMREGLSDGTISIDEFQDQLIKLDEEGGGDLKALRKVAQDATDGIKTSFGNMGISIQRGLVEVVESFNDFVKDVTGSSIADWITRFGKAAEENLSKVGDVLQSITPYIKDFINFLKDNGPVIKPIIAGIGAAFATWVTIKTATAAISGLISAVTFLASPMGIFLTLVAAAVAAGVALYQNWDTISKYAGKVADFISNAWGSAVDWIKEKWSGFTEFFSGLWTAVAEATVAGWEWIKAAPGNAYEWLKEKWNGIVEFFVGLWTSVTETTAEMWAGIKEFFNGVVLGFKESWNGIVEFFVNLWNSVKETIVVAWQGIIEFFGPIVQSIIQPFMPLIEWFSTLWNQIKNIAAQAWNIIKAVIMAPVLALIDLITGDFGQLKADMQMIWNNIKGSAQSIWNSVKTIIVGYVKALVQTAKNLFNNMKNGISNIWNGIKNLASTVWNGIKNTVVNLVKGTVNTVKNWWNNLKTGTVNLFNNIKDGAVNIWNGLVNSVQNFVKKMVAYIPHQWNNLKNRTKKLFSDLSQGAQNIWNSMIDGIVGFVTGLVSTVEQKWNEIKTGTIDIVTGMVDSVIGFWDDLVESVKDTVDTVKEWFEKIGDIDLLDAGESIMDSLLDGLKKPWNGIKDFVGGIGDWIRDHKGPIEYDRQLLIPAGEAIMEGLNNGLSDGFQSVENTVGGLAERIKSVMQDAAQNISMSSDTNAALTAEFKGQDKEEQRSKNTLPDMEADDSANGAGFLQTFLAGFRSAIPQAQEVILNFMQLWNGMLTQNAPVQAQIGTTWLQMFLQGFNMVLPIVVEQLRTFINLANVLLKNNYNPMLMHGRTWWQQFLNGFNGVYPVIVNRIRKFVQTTNRTLSNNNGKMTNHGRTWLQNMLNGFNNIYPRFMSREDAFVRDTNNNLSGNDRNMTNHGRTWWQNMLNGFNNIYPNFISRVKTFIREINRLLSNNDNPMQRQGRTWLQRLLNGFNSLYSSFTRRVDQLGNDSVNNLRSKNGDFYDAGKYLMQRLKDGIESMQSALENTMNGIANKMTGGIGKGVNGVISGVNHVMEEVESDKKLDTWDVPSYAKGTGGHPEDGPAIVNDQKGSKYKEVFQNPGEAPMMANARNAMVYLKKGAKVWNANLSEKMLKAKNKLQSNPLPHYKKGTEKEEDIDIFDIIDSEKAFGKFINNKVDYGSIQEPWKNMTKSATKAMIEQAYSFVEKEAEEFMGGSFDGDIWNKGPSEANGVYSYLVKIAKRVTDKFPGMSITSGYRPGDRYYHGKRQAIDLAYPASDNGSSKYKEPANWVFKKFKDQVAYVIALNKIKDRTGMGGEGKTMSWANWPSGGHMDHLHLNGMFGPGDVGKGPAGGEDSISGSGVNRWRKTAIKALKMTDQYSKNNLNLLMNQMKKESNGNPKAINKWDSNAQRGDPSKGLMQVIGSTFDSYKMKGHGNIYNPLDNILAAIRYTKANYTSLASGWRGVGYENGGMVTKDGLYRMGEGNKNEMVLPLSNPKRAMELIMQALQYMSNNGSNLINQAVNGIKQMAMNMPSNLSGSFGNIASSFSTGGASDLSSIVNLLEENNRLTEQNTELLAQVRDKDNNTYLNDKKMSKGLGPSMDKVQGQRRKNKERGLNN</sequence>
<protein>
    <recommendedName>
        <fullName evidence="7">Tape measure protein</fullName>
    </recommendedName>
</protein>
<dbReference type="SUPFAM" id="SSF53955">
    <property type="entry name" value="Lysozyme-like"/>
    <property type="match status" value="1"/>
</dbReference>
<proteinExistence type="predicted"/>
<keyword evidence="2" id="KW-0472">Membrane</keyword>
<feature type="compositionally biased region" description="Basic and acidic residues" evidence="1">
    <location>
        <begin position="2103"/>
        <end position="2116"/>
    </location>
</feature>
<evidence type="ECO:0000259" key="3">
    <source>
        <dbReference type="Pfam" id="PF01464"/>
    </source>
</evidence>
<feature type="compositionally biased region" description="Polar residues" evidence="1">
    <location>
        <begin position="71"/>
        <end position="88"/>
    </location>
</feature>
<evidence type="ECO:0008006" key="7">
    <source>
        <dbReference type="Google" id="ProtNLM"/>
    </source>
</evidence>
<feature type="region of interest" description="Disordered" evidence="1">
    <location>
        <begin position="1239"/>
        <end position="1261"/>
    </location>
</feature>
<feature type="region of interest" description="Disordered" evidence="1">
    <location>
        <begin position="71"/>
        <end position="90"/>
    </location>
</feature>
<evidence type="ECO:0000313" key="6">
    <source>
        <dbReference type="Proteomes" id="UP000002663"/>
    </source>
</evidence>
<evidence type="ECO:0000313" key="5">
    <source>
        <dbReference type="EMBL" id="BAK94201.1"/>
    </source>
</evidence>
<dbReference type="Pfam" id="PF01464">
    <property type="entry name" value="SLT"/>
    <property type="match status" value="1"/>
</dbReference>
<evidence type="ECO:0000256" key="1">
    <source>
        <dbReference type="SAM" id="MobiDB-lite"/>
    </source>
</evidence>
<dbReference type="Proteomes" id="UP000002663">
    <property type="component" value="Chromosome"/>
</dbReference>
<dbReference type="Gene3D" id="1.10.530.10">
    <property type="match status" value="1"/>
</dbReference>
<dbReference type="InterPro" id="IPR023346">
    <property type="entry name" value="Lysozyme-like_dom_sf"/>
</dbReference>
<evidence type="ECO:0000256" key="2">
    <source>
        <dbReference type="SAM" id="Phobius"/>
    </source>
</evidence>
<reference evidence="5 6" key="1">
    <citation type="submission" date="2011-01" db="EMBL/GenBank/DDBJ databases">
        <title>Whole genome sequence of Tetragenococcus halophilus NBRC 12172.</title>
        <authorList>
            <person name="Nakazawa H."/>
            <person name="Omata S."/>
            <person name="Koga C."/>
            <person name="Watanabe Y."/>
            <person name="Katano Y."/>
            <person name="Ito N."/>
            <person name="Tsukatani N."/>
            <person name="Ankai A."/>
            <person name="Oguchi A."/>
            <person name="Fukui S."/>
            <person name="Yashiro I."/>
            <person name="Kamata S."/>
            <person name="Hashimoto Y."/>
            <person name="Yamazaki J."/>
            <person name="Taguchi H."/>
            <person name="Tanaka A."/>
            <person name="Koyama T."/>
            <person name="Ichige A."/>
            <person name="Hanya Y."/>
            <person name="Tanikawa S."/>
            <person name="Yamazaki S."/>
            <person name="Fujita N."/>
        </authorList>
    </citation>
    <scope>NUCLEOTIDE SEQUENCE [LARGE SCALE GENOMIC DNA]</scope>
    <source>
        <strain evidence="6">DSM 20338 / JCM 20259 / NCIMB 9735 / NBRC 12172</strain>
    </source>
</reference>
<accession>A0AAN1VRD4</accession>
<dbReference type="InterPro" id="IPR008258">
    <property type="entry name" value="Transglycosylase_SLT_dom_1"/>
</dbReference>
<feature type="domain" description="Transglycosylase SLT" evidence="3">
    <location>
        <begin position="1902"/>
        <end position="1994"/>
    </location>
</feature>
<dbReference type="SUPFAM" id="SSF48371">
    <property type="entry name" value="ARM repeat"/>
    <property type="match status" value="1"/>
</dbReference>
<dbReference type="InterPro" id="IPR013491">
    <property type="entry name" value="Tape_meas_N"/>
</dbReference>
<feature type="domain" description="Tape measure protein N-terminal" evidence="4">
    <location>
        <begin position="408"/>
        <end position="588"/>
    </location>
</feature>
<dbReference type="Gene3D" id="1.10.287.700">
    <property type="entry name" value="Helix hairpin bin"/>
    <property type="match status" value="1"/>
</dbReference>
<dbReference type="Pfam" id="PF20155">
    <property type="entry name" value="TMP_3"/>
    <property type="match status" value="1"/>
</dbReference>
<feature type="region of interest" description="Disordered" evidence="1">
    <location>
        <begin position="2103"/>
        <end position="2141"/>
    </location>
</feature>
<feature type="compositionally biased region" description="Basic and acidic residues" evidence="1">
    <location>
        <begin position="1241"/>
        <end position="1250"/>
    </location>
</feature>
<keyword evidence="2" id="KW-1133">Transmembrane helix</keyword>
<dbReference type="PANTHER" id="PTHR37813:SF1">
    <property type="entry name" value="FELS-2 PROPHAGE PROTEIN"/>
    <property type="match status" value="1"/>
</dbReference>
<dbReference type="CDD" id="cd13402">
    <property type="entry name" value="LT_TF-like"/>
    <property type="match status" value="1"/>
</dbReference>
<gene>
    <name evidence="5" type="ordered locus">TEH_08740</name>
</gene>
<dbReference type="EMBL" id="AP012046">
    <property type="protein sequence ID" value="BAK94201.1"/>
    <property type="molecule type" value="Genomic_DNA"/>
</dbReference>
<dbReference type="NCBIfam" id="TIGR02675">
    <property type="entry name" value="tape_meas_nterm"/>
    <property type="match status" value="1"/>
</dbReference>
<feature type="transmembrane region" description="Helical" evidence="2">
    <location>
        <begin position="688"/>
        <end position="715"/>
    </location>
</feature>
<name>A0AAN1VRD4_TETHN</name>
<dbReference type="InterPro" id="IPR016024">
    <property type="entry name" value="ARM-type_fold"/>
</dbReference>
<evidence type="ECO:0000259" key="4">
    <source>
        <dbReference type="Pfam" id="PF20155"/>
    </source>
</evidence>
<dbReference type="RefSeq" id="WP_014124265.1">
    <property type="nucleotide sequence ID" value="NC_016052.1"/>
</dbReference>
<dbReference type="PANTHER" id="PTHR37813">
    <property type="entry name" value="FELS-2 PROPHAGE PROTEIN"/>
    <property type="match status" value="1"/>
</dbReference>